<dbReference type="AlphaFoldDB" id="A0AAW2ZFE3"/>
<accession>A0AAW2ZFE3</accession>
<keyword evidence="3" id="KW-1185">Reference proteome</keyword>
<organism evidence="2 3">
    <name type="scientific">Acrasis kona</name>
    <dbReference type="NCBI Taxonomy" id="1008807"/>
    <lineage>
        <taxon>Eukaryota</taxon>
        <taxon>Discoba</taxon>
        <taxon>Heterolobosea</taxon>
        <taxon>Tetramitia</taxon>
        <taxon>Eutetramitia</taxon>
        <taxon>Acrasidae</taxon>
        <taxon>Acrasis</taxon>
    </lineage>
</organism>
<reference evidence="2 3" key="1">
    <citation type="submission" date="2024-03" db="EMBL/GenBank/DDBJ databases">
        <title>The Acrasis kona genome and developmental transcriptomes reveal deep origins of eukaryotic multicellular pathways.</title>
        <authorList>
            <person name="Sheikh S."/>
            <person name="Fu C.-J."/>
            <person name="Brown M.W."/>
            <person name="Baldauf S.L."/>
        </authorList>
    </citation>
    <scope>NUCLEOTIDE SEQUENCE [LARGE SCALE GENOMIC DNA]</scope>
    <source>
        <strain evidence="2 3">ATCC MYA-3509</strain>
    </source>
</reference>
<evidence type="ECO:0000313" key="2">
    <source>
        <dbReference type="EMBL" id="KAL0488170.1"/>
    </source>
</evidence>
<feature type="region of interest" description="Disordered" evidence="1">
    <location>
        <begin position="1"/>
        <end position="57"/>
    </location>
</feature>
<sequence length="510" mass="58871">MSGGGFDDHDDQPPPPQPPITTSQKTLPPKKQIKLKPTSNKRKIQQVSEPIATTQDDEDVVEEPVLKMNKLNHSIQQLPSIEIHQRETIKSYIDRMLCLFEKDVDFITMDRLTSYIWDHVINHTRCTKEVNEISIKVLIKSLCDHLIQCMLKRSNDDCWVGIRHLFVLLQIKAPDDIDLIHLLLSHLKMCIGNAAVQQHDDVVALSGAIGALSLVDARTNILPYRKLDRCNAIHKKSHSLVGFSLNVIKCFVLNLLCAVGESDHQHVLTVRILYSFLVVNPDIAEDYALRLVIANVLCQLEKDLQQNDQVICESINGILNVLQFRRSNLEDYIDKCADDLVHYLRAPNGKVTDEHLWVKCFEVLIKYRRNQWEWIFDEMLFRKLWTLFSLEQEECVMLIVIMVAGCVGRLRNAKVLVGEFELTLVDVDPIYERLIVIVSEEAMHNFSFKCQSWAANSVAEIAMFADLYGSRLFDKLEPILIWYKNVLESDRNNKDRLPENLKRFIDLYKQ</sequence>
<name>A0AAW2ZFE3_9EUKA</name>
<gene>
    <name evidence="2" type="ORF">AKO1_015395</name>
</gene>
<feature type="compositionally biased region" description="Polar residues" evidence="1">
    <location>
        <begin position="45"/>
        <end position="54"/>
    </location>
</feature>
<dbReference type="Proteomes" id="UP001431209">
    <property type="component" value="Unassembled WGS sequence"/>
</dbReference>
<feature type="compositionally biased region" description="Basic residues" evidence="1">
    <location>
        <begin position="31"/>
        <end position="44"/>
    </location>
</feature>
<proteinExistence type="predicted"/>
<protein>
    <submittedName>
        <fullName evidence="2">Uncharacterized protein</fullName>
    </submittedName>
</protein>
<comment type="caution">
    <text evidence="2">The sequence shown here is derived from an EMBL/GenBank/DDBJ whole genome shotgun (WGS) entry which is preliminary data.</text>
</comment>
<evidence type="ECO:0000256" key="1">
    <source>
        <dbReference type="SAM" id="MobiDB-lite"/>
    </source>
</evidence>
<dbReference type="EMBL" id="JAOPGA020001411">
    <property type="protein sequence ID" value="KAL0488170.1"/>
    <property type="molecule type" value="Genomic_DNA"/>
</dbReference>
<evidence type="ECO:0000313" key="3">
    <source>
        <dbReference type="Proteomes" id="UP001431209"/>
    </source>
</evidence>